<evidence type="ECO:0000256" key="1">
    <source>
        <dbReference type="PROSITE-ProRule" id="PRU00076"/>
    </source>
</evidence>
<keyword evidence="3" id="KW-0812">Transmembrane</keyword>
<dbReference type="InterPro" id="IPR000742">
    <property type="entry name" value="EGF"/>
</dbReference>
<comment type="caution">
    <text evidence="1">Lacks conserved residue(s) required for the propagation of feature annotation.</text>
</comment>
<proteinExistence type="predicted"/>
<dbReference type="Gene3D" id="2.10.25.10">
    <property type="entry name" value="Laminin"/>
    <property type="match status" value="1"/>
</dbReference>
<gene>
    <name evidence="6" type="ORF">CVLEPA_LOCUS23459</name>
</gene>
<keyword evidence="3" id="KW-1133">Transmembrane helix</keyword>
<feature type="domain" description="EGF-like" evidence="5">
    <location>
        <begin position="201"/>
        <end position="242"/>
    </location>
</feature>
<evidence type="ECO:0000256" key="2">
    <source>
        <dbReference type="SAM" id="MobiDB-lite"/>
    </source>
</evidence>
<feature type="chain" id="PRO_5045868934" description="EGF-like domain-containing protein" evidence="4">
    <location>
        <begin position="26"/>
        <end position="476"/>
    </location>
</feature>
<reference evidence="6 7" key="1">
    <citation type="submission" date="2024-02" db="EMBL/GenBank/DDBJ databases">
        <authorList>
            <person name="Daric V."/>
            <person name="Darras S."/>
        </authorList>
    </citation>
    <scope>NUCLEOTIDE SEQUENCE [LARGE SCALE GENOMIC DNA]</scope>
</reference>
<feature type="transmembrane region" description="Helical" evidence="3">
    <location>
        <begin position="247"/>
        <end position="271"/>
    </location>
</feature>
<keyword evidence="4" id="KW-0732">Signal</keyword>
<feature type="region of interest" description="Disordered" evidence="2">
    <location>
        <begin position="397"/>
        <end position="438"/>
    </location>
</feature>
<name>A0ABP0GGL1_CLALP</name>
<protein>
    <recommendedName>
        <fullName evidence="5">EGF-like domain-containing protein</fullName>
    </recommendedName>
</protein>
<organism evidence="6 7">
    <name type="scientific">Clavelina lepadiformis</name>
    <name type="common">Light-bulb sea squirt</name>
    <name type="synonym">Ascidia lepadiformis</name>
    <dbReference type="NCBI Taxonomy" id="159417"/>
    <lineage>
        <taxon>Eukaryota</taxon>
        <taxon>Metazoa</taxon>
        <taxon>Chordata</taxon>
        <taxon>Tunicata</taxon>
        <taxon>Ascidiacea</taxon>
        <taxon>Aplousobranchia</taxon>
        <taxon>Clavelinidae</taxon>
        <taxon>Clavelina</taxon>
    </lineage>
</organism>
<keyword evidence="1" id="KW-1015">Disulfide bond</keyword>
<dbReference type="PROSITE" id="PS50026">
    <property type="entry name" value="EGF_3"/>
    <property type="match status" value="1"/>
</dbReference>
<keyword evidence="3" id="KW-0472">Membrane</keyword>
<feature type="region of interest" description="Disordered" evidence="2">
    <location>
        <begin position="326"/>
        <end position="355"/>
    </location>
</feature>
<evidence type="ECO:0000259" key="5">
    <source>
        <dbReference type="PROSITE" id="PS50026"/>
    </source>
</evidence>
<feature type="signal peptide" evidence="4">
    <location>
        <begin position="1"/>
        <end position="25"/>
    </location>
</feature>
<feature type="disulfide bond" evidence="1">
    <location>
        <begin position="209"/>
        <end position="226"/>
    </location>
</feature>
<evidence type="ECO:0000313" key="7">
    <source>
        <dbReference type="Proteomes" id="UP001642483"/>
    </source>
</evidence>
<feature type="compositionally biased region" description="Acidic residues" evidence="2">
    <location>
        <begin position="397"/>
        <end position="412"/>
    </location>
</feature>
<keyword evidence="7" id="KW-1185">Reference proteome</keyword>
<keyword evidence="1" id="KW-0245">EGF-like domain</keyword>
<dbReference type="EMBL" id="CAWYQH010000119">
    <property type="protein sequence ID" value="CAK8690906.1"/>
    <property type="molecule type" value="Genomic_DNA"/>
</dbReference>
<evidence type="ECO:0000313" key="6">
    <source>
        <dbReference type="EMBL" id="CAK8690906.1"/>
    </source>
</evidence>
<feature type="compositionally biased region" description="Basic and acidic residues" evidence="2">
    <location>
        <begin position="326"/>
        <end position="343"/>
    </location>
</feature>
<dbReference type="Proteomes" id="UP001642483">
    <property type="component" value="Unassembled WGS sequence"/>
</dbReference>
<evidence type="ECO:0000256" key="4">
    <source>
        <dbReference type="SAM" id="SignalP"/>
    </source>
</evidence>
<sequence>MRLHFSWSNVITFIGVVTLAKSVSSQNTLLSVEEYPFVTVEDSTANIDNNTNKIFSTTLRVSLRNATAYPYSEEIILNAVNSFYGQRVGFNGFQETSNFMAIRDPTNEYYTISYDSTYNFLQLQASIANASGQAIFGSIGSLPSVRTGLEADPNFRATFTVSAISSTYTFSGNSLCDDAGCPQGQYTHCIETTTTLVTQCRSLCKVGYCQNSGWCIHYDGNTAPQCSCPSTFDTWYVGTHCELYLHLWMPCVFGAAVVLILISIPIIACCLPLKSKQKKKVTIVDPKEEYVITVHKPDLAPRKSAKSKGSDTEVISNLTVKKLAENEKNMSEDGYQDDAKSSDHIPSSSEDNLDNDYDAVLTHRYETPEPAGNLICNEDVALPENNHVPTVTYEDVELNDSEQSSEEEESSGEEFVIGSSLSSFEVEEPTSVDRGLEEVDHHPPIYAKVMKKLSQPQVMICHDKCLISLYQIVFDL</sequence>
<accession>A0ABP0GGL1</accession>
<comment type="caution">
    <text evidence="6">The sequence shown here is derived from an EMBL/GenBank/DDBJ whole genome shotgun (WGS) entry which is preliminary data.</text>
</comment>
<evidence type="ECO:0000256" key="3">
    <source>
        <dbReference type="SAM" id="Phobius"/>
    </source>
</evidence>